<evidence type="ECO:0000256" key="8">
    <source>
        <dbReference type="SAM" id="MobiDB-lite"/>
    </source>
</evidence>
<gene>
    <name evidence="10" type="ORF">RSOLAG1IB_11036</name>
</gene>
<dbReference type="GO" id="GO:0000462">
    <property type="term" value="P:maturation of SSU-rRNA from tricistronic rRNA transcript (SSU-rRNA, 5.8S rRNA, LSU-rRNA)"/>
    <property type="evidence" value="ECO:0007669"/>
    <property type="project" value="TreeGrafter"/>
</dbReference>
<dbReference type="PANTHER" id="PTHR22851:SF0">
    <property type="entry name" value="DDB1- AND CUL4-ASSOCIATED FACTOR 13"/>
    <property type="match status" value="1"/>
</dbReference>
<keyword evidence="5" id="KW-0539">Nucleus</keyword>
<dbReference type="AlphaFoldDB" id="A0A0B7G6D4"/>
<evidence type="ECO:0000256" key="5">
    <source>
        <dbReference type="ARBA" id="ARBA00023242"/>
    </source>
</evidence>
<feature type="repeat" description="WD" evidence="7">
    <location>
        <begin position="405"/>
        <end position="439"/>
    </location>
</feature>
<accession>A0A0B7G6D4</accession>
<comment type="similarity">
    <text evidence="2">Belongs to the WD repeat DCAF13/WDSOF1 family.</text>
</comment>
<dbReference type="Pfam" id="PF00400">
    <property type="entry name" value="WD40"/>
    <property type="match status" value="2"/>
</dbReference>
<feature type="region of interest" description="Disordered" evidence="8">
    <location>
        <begin position="284"/>
        <end position="339"/>
    </location>
</feature>
<dbReference type="Proteomes" id="UP000059188">
    <property type="component" value="Unassembled WGS sequence"/>
</dbReference>
<feature type="region of interest" description="Disordered" evidence="8">
    <location>
        <begin position="484"/>
        <end position="522"/>
    </location>
</feature>
<feature type="compositionally biased region" description="Basic residues" evidence="8">
    <location>
        <begin position="14"/>
        <end position="35"/>
    </location>
</feature>
<reference evidence="10 11" key="1">
    <citation type="submission" date="2014-11" db="EMBL/GenBank/DDBJ databases">
        <authorList>
            <person name="Wibberg Daniel"/>
        </authorList>
    </citation>
    <scope>NUCLEOTIDE SEQUENCE [LARGE SCALE GENOMIC DNA]</scope>
    <source>
        <strain evidence="10">Rhizoctonia solani AG1-IB 7/3/14</strain>
    </source>
</reference>
<dbReference type="InterPro" id="IPR036322">
    <property type="entry name" value="WD40_repeat_dom_sf"/>
</dbReference>
<dbReference type="Pfam" id="PF04158">
    <property type="entry name" value="Sof1"/>
    <property type="match status" value="1"/>
</dbReference>
<dbReference type="InterPro" id="IPR007287">
    <property type="entry name" value="Sof1"/>
</dbReference>
<dbReference type="PANTHER" id="PTHR22851">
    <property type="entry name" value="U3 SMALL NUCLEOLAR RNA U3 SNORNA ASSOCIATED PROTEIN"/>
    <property type="match status" value="1"/>
</dbReference>
<dbReference type="EMBL" id="LN679197">
    <property type="protein sequence ID" value="CEL64052.1"/>
    <property type="molecule type" value="Genomic_DNA"/>
</dbReference>
<evidence type="ECO:0000256" key="6">
    <source>
        <dbReference type="ARBA" id="ARBA00023274"/>
    </source>
</evidence>
<keyword evidence="3 7" id="KW-0853">WD repeat</keyword>
<feature type="region of interest" description="Disordered" evidence="8">
    <location>
        <begin position="1"/>
        <end position="35"/>
    </location>
</feature>
<evidence type="ECO:0000313" key="10">
    <source>
        <dbReference type="EMBL" id="CEL64052.1"/>
    </source>
</evidence>
<keyword evidence="4" id="KW-0677">Repeat</keyword>
<sequence length="522" mass="57890">MPADDTVSNPGPSRKGKGRARAPPAPKKKPGRKRGAVMWKSSEYLRLYRTISVIRPTGNNQWELVSAQHSAEGTTKQSLELCKMHWFSVLKLKKPTGGAKMHPLHCLALAIDAEICKSTGTYVLNDKDDHDPYGELDVKFQHAKDEMERYKMDPNRPPRFDVPMPDEDAQVDKEIAPPEDLSEDEADGGSKDGDKGQVNVQSDNRDTPYADKAVEDGQICRLPLWSMEFVLGPSVPLAPSSLTPPLPKAQPQASTSATRINAAAAATAPFPMSKVLPMKLKVKDEPIAPTESPQRRQPIPKPRRLPTPEQGTTLASSNKHKAANEGSRGPGQNLPSKKPAVLPSKALQAKSKQIYKGHVAAVMSCGWSPTGQEFVSGGWDRTVRIWKEGEGSKPVVYTGKRMQRVFATTYTQDARFILSGSDDGNVRLWKARASEKLGVVEGRERASKEYRDRLRERWTMDKEIGRIERQQNLPVAVKKAGQLKRTMLDARSVKEERRRKHTRAGAGKPKAERKKVVVVEQT</sequence>
<dbReference type="SUPFAM" id="SSF50978">
    <property type="entry name" value="WD40 repeat-like"/>
    <property type="match status" value="1"/>
</dbReference>
<feature type="repeat" description="WD" evidence="7">
    <location>
        <begin position="355"/>
        <end position="387"/>
    </location>
</feature>
<comment type="subcellular location">
    <subcellularLocation>
        <location evidence="1">Nucleus</location>
        <location evidence="1">Nucleolus</location>
    </subcellularLocation>
</comment>
<dbReference type="GO" id="GO:0032040">
    <property type="term" value="C:small-subunit processome"/>
    <property type="evidence" value="ECO:0007669"/>
    <property type="project" value="TreeGrafter"/>
</dbReference>
<evidence type="ECO:0000256" key="4">
    <source>
        <dbReference type="ARBA" id="ARBA00022737"/>
    </source>
</evidence>
<feature type="compositionally biased region" description="Basic and acidic residues" evidence="8">
    <location>
        <begin position="486"/>
        <end position="496"/>
    </location>
</feature>
<feature type="region of interest" description="Disordered" evidence="8">
    <location>
        <begin position="148"/>
        <end position="211"/>
    </location>
</feature>
<keyword evidence="11" id="KW-1185">Reference proteome</keyword>
<name>A0A0B7G6D4_THACB</name>
<dbReference type="InterPro" id="IPR015943">
    <property type="entry name" value="WD40/YVTN_repeat-like_dom_sf"/>
</dbReference>
<feature type="domain" description="Sof1-like protein" evidence="9">
    <location>
        <begin position="431"/>
        <end position="517"/>
    </location>
</feature>
<evidence type="ECO:0000256" key="3">
    <source>
        <dbReference type="ARBA" id="ARBA00022574"/>
    </source>
</evidence>
<evidence type="ECO:0000256" key="2">
    <source>
        <dbReference type="ARBA" id="ARBA00005649"/>
    </source>
</evidence>
<dbReference type="PROSITE" id="PS50294">
    <property type="entry name" value="WD_REPEATS_REGION"/>
    <property type="match status" value="2"/>
</dbReference>
<dbReference type="Gene3D" id="2.130.10.10">
    <property type="entry name" value="YVTN repeat-like/Quinoprotein amine dehydrogenase"/>
    <property type="match status" value="1"/>
</dbReference>
<proteinExistence type="inferred from homology"/>
<evidence type="ECO:0000313" key="11">
    <source>
        <dbReference type="Proteomes" id="UP000059188"/>
    </source>
</evidence>
<organism evidence="10 11">
    <name type="scientific">Thanatephorus cucumeris (strain AG1-IB / isolate 7/3/14)</name>
    <name type="common">Lettuce bottom rot fungus</name>
    <name type="synonym">Rhizoctonia solani</name>
    <dbReference type="NCBI Taxonomy" id="1108050"/>
    <lineage>
        <taxon>Eukaryota</taxon>
        <taxon>Fungi</taxon>
        <taxon>Dikarya</taxon>
        <taxon>Basidiomycota</taxon>
        <taxon>Agaricomycotina</taxon>
        <taxon>Agaricomycetes</taxon>
        <taxon>Cantharellales</taxon>
        <taxon>Ceratobasidiaceae</taxon>
        <taxon>Rhizoctonia</taxon>
        <taxon>Rhizoctonia solani AG-1</taxon>
    </lineage>
</organism>
<dbReference type="InterPro" id="IPR001680">
    <property type="entry name" value="WD40_rpt"/>
</dbReference>
<protein>
    <submittedName>
        <fullName evidence="10">Protein sof1</fullName>
    </submittedName>
</protein>
<dbReference type="SMART" id="SM00320">
    <property type="entry name" value="WD40"/>
    <property type="match status" value="2"/>
</dbReference>
<keyword evidence="6" id="KW-0687">Ribonucleoprotein</keyword>
<dbReference type="InterPro" id="IPR051733">
    <property type="entry name" value="WD_repeat_DCAF13/WDSOF1"/>
</dbReference>
<dbReference type="STRING" id="1108050.A0A0B7G6D4"/>
<evidence type="ECO:0000256" key="7">
    <source>
        <dbReference type="PROSITE-ProRule" id="PRU00221"/>
    </source>
</evidence>
<dbReference type="PROSITE" id="PS50082">
    <property type="entry name" value="WD_REPEATS_2"/>
    <property type="match status" value="2"/>
</dbReference>
<evidence type="ECO:0000259" key="9">
    <source>
        <dbReference type="Pfam" id="PF04158"/>
    </source>
</evidence>
<evidence type="ECO:0000256" key="1">
    <source>
        <dbReference type="ARBA" id="ARBA00004604"/>
    </source>
</evidence>
<dbReference type="OrthoDB" id="10249065at2759"/>
<feature type="compositionally biased region" description="Polar residues" evidence="8">
    <location>
        <begin position="1"/>
        <end position="11"/>
    </location>
</feature>
<feature type="compositionally biased region" description="Basic and acidic residues" evidence="8">
    <location>
        <begin position="148"/>
        <end position="159"/>
    </location>
</feature>